<evidence type="ECO:0000256" key="4">
    <source>
        <dbReference type="ARBA" id="ARBA00022597"/>
    </source>
</evidence>
<dbReference type="PROSITE" id="PS51105">
    <property type="entry name" value="PTS_EIIC_TYPE_3"/>
    <property type="match status" value="1"/>
</dbReference>
<organism evidence="11 12">
    <name type="scientific">Vibrio sinensis</name>
    <dbReference type="NCBI Taxonomy" id="2302434"/>
    <lineage>
        <taxon>Bacteria</taxon>
        <taxon>Pseudomonadati</taxon>
        <taxon>Pseudomonadota</taxon>
        <taxon>Gammaproteobacteria</taxon>
        <taxon>Vibrionales</taxon>
        <taxon>Vibrionaceae</taxon>
        <taxon>Vibrio</taxon>
    </lineage>
</organism>
<dbReference type="InterPro" id="IPR050706">
    <property type="entry name" value="Cyclic-di-GMP_PDE-like"/>
</dbReference>
<dbReference type="SUPFAM" id="SSF141868">
    <property type="entry name" value="EAL domain-like"/>
    <property type="match status" value="1"/>
</dbReference>
<evidence type="ECO:0000313" key="12">
    <source>
        <dbReference type="Proteomes" id="UP000273252"/>
    </source>
</evidence>
<feature type="transmembrane region" description="Helical" evidence="8">
    <location>
        <begin position="196"/>
        <end position="216"/>
    </location>
</feature>
<feature type="transmembrane region" description="Helical" evidence="8">
    <location>
        <begin position="163"/>
        <end position="184"/>
    </location>
</feature>
<dbReference type="AlphaFoldDB" id="A0A3A6QQW8"/>
<feature type="transmembrane region" description="Helical" evidence="8">
    <location>
        <begin position="61"/>
        <end position="83"/>
    </location>
</feature>
<dbReference type="InterPro" id="IPR001633">
    <property type="entry name" value="EAL_dom"/>
</dbReference>
<evidence type="ECO:0000259" key="9">
    <source>
        <dbReference type="PROSITE" id="PS50883"/>
    </source>
</evidence>
<keyword evidence="6 8" id="KW-1133">Transmembrane helix</keyword>
<evidence type="ECO:0000256" key="6">
    <source>
        <dbReference type="ARBA" id="ARBA00022989"/>
    </source>
</evidence>
<dbReference type="InterPro" id="IPR003352">
    <property type="entry name" value="PTS_EIIC"/>
</dbReference>
<feature type="domain" description="EAL" evidence="9">
    <location>
        <begin position="426"/>
        <end position="675"/>
    </location>
</feature>
<keyword evidence="4" id="KW-0762">Sugar transport</keyword>
<keyword evidence="3" id="KW-1003">Cell membrane</keyword>
<dbReference type="GO" id="GO:0009401">
    <property type="term" value="P:phosphoenolpyruvate-dependent sugar phosphotransferase system"/>
    <property type="evidence" value="ECO:0007669"/>
    <property type="project" value="InterPro"/>
</dbReference>
<dbReference type="SMART" id="SM00052">
    <property type="entry name" value="EAL"/>
    <property type="match status" value="1"/>
</dbReference>
<evidence type="ECO:0000256" key="2">
    <source>
        <dbReference type="ARBA" id="ARBA00022448"/>
    </source>
</evidence>
<dbReference type="RefSeq" id="WP_120031145.1">
    <property type="nucleotide sequence ID" value="NZ_QVMU01000008.1"/>
</dbReference>
<dbReference type="InterPro" id="IPR035919">
    <property type="entry name" value="EAL_sf"/>
</dbReference>
<evidence type="ECO:0000256" key="3">
    <source>
        <dbReference type="ARBA" id="ARBA00022475"/>
    </source>
</evidence>
<dbReference type="Gene3D" id="3.20.20.450">
    <property type="entry name" value="EAL domain"/>
    <property type="match status" value="1"/>
</dbReference>
<keyword evidence="2" id="KW-0813">Transport</keyword>
<feature type="transmembrane region" description="Helical" evidence="8">
    <location>
        <begin position="95"/>
        <end position="118"/>
    </location>
</feature>
<dbReference type="OrthoDB" id="6198205at2"/>
<dbReference type="GO" id="GO:0071111">
    <property type="term" value="F:cyclic-guanylate-specific phosphodiesterase activity"/>
    <property type="evidence" value="ECO:0007669"/>
    <property type="project" value="InterPro"/>
</dbReference>
<keyword evidence="7 8" id="KW-0472">Membrane</keyword>
<name>A0A3A6QQW8_9VIBR</name>
<feature type="transmembrane region" description="Helical" evidence="8">
    <location>
        <begin position="284"/>
        <end position="306"/>
    </location>
</feature>
<dbReference type="Pfam" id="PF00563">
    <property type="entry name" value="EAL"/>
    <property type="match status" value="1"/>
</dbReference>
<feature type="transmembrane region" description="Helical" evidence="8">
    <location>
        <begin position="21"/>
        <end position="49"/>
    </location>
</feature>
<dbReference type="GO" id="GO:0008982">
    <property type="term" value="F:protein-N(PI)-phosphohistidine-sugar phosphotransferase activity"/>
    <property type="evidence" value="ECO:0007669"/>
    <property type="project" value="InterPro"/>
</dbReference>
<sequence length="675" mass="74672">MALIRRFFSGILPANTISHSYLHDLSAIALLLLPLTLANATAILFGHAFRLLDYSTVSTVLFQLSNMLINIYPLSFCVVAGYYLSHKTSINSAVFIIYSIALFYLVSIENGSLSAGYYLPNNPFLALISALVTFLYCTRFNLRFLEPQALDFASRLFKHVAHFFVFMISALAISKLTVKIVALFTDVIGNNGADPLTFFGGLTYQTILGLLGAIGINGHNMLFATKQQLYATTQANFAAYQAGDASLNVLSQGFYDAFTSMGGSGGSISLLLCILLFSRSRNHIMLALAATPLVIFNINEVLLFGLPIIFNPIMIVPFILVPLVSFVLTYFAITYGFVPPVESIVNWMTPPLFSGYIAMGDNIIGSLLQLVIIVIGIFIYRPFYLMFSGKYSVHLQSIEQVSSIEKSTFKSLLDNVRSATASSMNKSLAQQRLSSMMHEGELVMHYQVLQSVATEKIVSYEALLRYKDGSGKLCPPTFINDFQLLNAMPMLDRAVIEQVLKDMQKLPLSSEQRVAINISVASIGQGDFVNHLLSRLAHYEISPTWLELEITEEAIINDKMHLLGTMEKLQSEGILIAMDDFGTGYASFPHLIKYPFNKVKLDRSLLLGSTTPKGRDLYHLVAQLGSVTNCIMVAEGVETREEYDFIAECGVDVVQGYLIARPQPLADIIEKYHSA</sequence>
<keyword evidence="12" id="KW-1185">Reference proteome</keyword>
<dbReference type="PANTHER" id="PTHR33121:SF70">
    <property type="entry name" value="SIGNALING PROTEIN YKOW"/>
    <property type="match status" value="1"/>
</dbReference>
<evidence type="ECO:0000259" key="10">
    <source>
        <dbReference type="PROSITE" id="PS51105"/>
    </source>
</evidence>
<feature type="transmembrane region" description="Helical" evidence="8">
    <location>
        <begin position="124"/>
        <end position="142"/>
    </location>
</feature>
<accession>A0A3A6QQW8</accession>
<dbReference type="Proteomes" id="UP000273252">
    <property type="component" value="Unassembled WGS sequence"/>
</dbReference>
<feature type="domain" description="PTS EIIC type-3" evidence="10">
    <location>
        <begin position="1"/>
        <end position="383"/>
    </location>
</feature>
<dbReference type="PROSITE" id="PS50883">
    <property type="entry name" value="EAL"/>
    <property type="match status" value="1"/>
</dbReference>
<evidence type="ECO:0000256" key="1">
    <source>
        <dbReference type="ARBA" id="ARBA00004651"/>
    </source>
</evidence>
<gene>
    <name evidence="11" type="ORF">DZ860_10865</name>
</gene>
<protein>
    <submittedName>
        <fullName evidence="11">EAL domain-containing protein</fullName>
    </submittedName>
</protein>
<keyword evidence="5 8" id="KW-0812">Transmembrane</keyword>
<reference evidence="11 12" key="1">
    <citation type="submission" date="2018-08" db="EMBL/GenBank/DDBJ databases">
        <title>Vibrio isolated from the Eastern China Marginal Seas.</title>
        <authorList>
            <person name="Li Y."/>
        </authorList>
    </citation>
    <scope>NUCLEOTIDE SEQUENCE [LARGE SCALE GENOMIC DNA]</scope>
    <source>
        <strain evidence="11 12">BEI233</strain>
    </source>
</reference>
<comment type="subcellular location">
    <subcellularLocation>
        <location evidence="1">Cell membrane</location>
        <topology evidence="1">Multi-pass membrane protein</topology>
    </subcellularLocation>
</comment>
<dbReference type="CDD" id="cd01948">
    <property type="entry name" value="EAL"/>
    <property type="match status" value="1"/>
</dbReference>
<feature type="transmembrane region" description="Helical" evidence="8">
    <location>
        <begin position="353"/>
        <end position="380"/>
    </location>
</feature>
<evidence type="ECO:0000313" key="11">
    <source>
        <dbReference type="EMBL" id="RJX71434.1"/>
    </source>
</evidence>
<comment type="caution">
    <text evidence="11">The sequence shown here is derived from an EMBL/GenBank/DDBJ whole genome shotgun (WGS) entry which is preliminary data.</text>
</comment>
<evidence type="ECO:0000256" key="8">
    <source>
        <dbReference type="SAM" id="Phobius"/>
    </source>
</evidence>
<dbReference type="InterPro" id="IPR004501">
    <property type="entry name" value="PTS_EIIC_3"/>
</dbReference>
<dbReference type="PANTHER" id="PTHR33121">
    <property type="entry name" value="CYCLIC DI-GMP PHOSPHODIESTERASE PDEF"/>
    <property type="match status" value="1"/>
</dbReference>
<dbReference type="EMBL" id="QVMU01000008">
    <property type="protein sequence ID" value="RJX71434.1"/>
    <property type="molecule type" value="Genomic_DNA"/>
</dbReference>
<proteinExistence type="predicted"/>
<feature type="transmembrane region" description="Helical" evidence="8">
    <location>
        <begin position="313"/>
        <end position="333"/>
    </location>
</feature>
<evidence type="ECO:0000256" key="5">
    <source>
        <dbReference type="ARBA" id="ARBA00022692"/>
    </source>
</evidence>
<dbReference type="Pfam" id="PF02378">
    <property type="entry name" value="PTS_EIIC"/>
    <property type="match status" value="1"/>
</dbReference>
<dbReference type="GO" id="GO:0005886">
    <property type="term" value="C:plasma membrane"/>
    <property type="evidence" value="ECO:0007669"/>
    <property type="project" value="UniProtKB-SubCell"/>
</dbReference>
<evidence type="ECO:0000256" key="7">
    <source>
        <dbReference type="ARBA" id="ARBA00023136"/>
    </source>
</evidence>